<sequence length="366" mass="41798">MFSDNIIQIEFRRISDSRPDKPQIVTELLVDYFSHETFEIMCTLNDVTHLNTLIWLILWQSDGTLQINLQNEDPSKTESYRKPTFYSNVNRWAAAGCFDNLTRNSRNSTLGVSRPVSSFTCTDARMYKCTVYYITSGMVDKLRYTQKRLKVRVTPSIITKQIFDASGDVETIISELTNTTTIIHVGQKLRLQCTANIGSFNSSVKIVWMKSSLDNSIQLVPFTSGNQIVGEPKAFGSCEFEKTDSLLYDVSVEDALRTSGNRFHFQCYVHIMSINWKTPEQHRPNFSFVVQLTGILVFIGDFCALVILGSVGIFLKRKFSNQRFSKADEKSEQTSPRPDETNTTFPLSRVIETSTEIDCPIYENYM</sequence>
<proteinExistence type="predicted"/>
<keyword evidence="2" id="KW-0812">Transmembrane</keyword>
<keyword evidence="2" id="KW-1133">Transmembrane helix</keyword>
<keyword evidence="5" id="KW-1185">Reference proteome</keyword>
<gene>
    <name evidence="4" type="ORF">MAR_007354</name>
</gene>
<feature type="transmembrane region" description="Helical" evidence="2">
    <location>
        <begin position="288"/>
        <end position="315"/>
    </location>
</feature>
<organism evidence="4 5">
    <name type="scientific">Mya arenaria</name>
    <name type="common">Soft-shell clam</name>
    <dbReference type="NCBI Taxonomy" id="6604"/>
    <lineage>
        <taxon>Eukaryota</taxon>
        <taxon>Metazoa</taxon>
        <taxon>Spiralia</taxon>
        <taxon>Lophotrochozoa</taxon>
        <taxon>Mollusca</taxon>
        <taxon>Bivalvia</taxon>
        <taxon>Autobranchia</taxon>
        <taxon>Heteroconchia</taxon>
        <taxon>Euheterodonta</taxon>
        <taxon>Imparidentia</taxon>
        <taxon>Neoheterodontei</taxon>
        <taxon>Myida</taxon>
        <taxon>Myoidea</taxon>
        <taxon>Myidae</taxon>
        <taxon>Mya</taxon>
    </lineage>
</organism>
<dbReference type="Proteomes" id="UP001164746">
    <property type="component" value="Chromosome 1"/>
</dbReference>
<accession>A0ABY7DD81</accession>
<keyword evidence="2" id="KW-0472">Membrane</keyword>
<protein>
    <recommendedName>
        <fullName evidence="3">Ig-like domain-containing protein</fullName>
    </recommendedName>
</protein>
<dbReference type="EMBL" id="CP111012">
    <property type="protein sequence ID" value="WAQ94883.1"/>
    <property type="molecule type" value="Genomic_DNA"/>
</dbReference>
<feature type="region of interest" description="Disordered" evidence="1">
    <location>
        <begin position="326"/>
        <end position="345"/>
    </location>
</feature>
<name>A0ABY7DD81_MYAAR</name>
<dbReference type="PROSITE" id="PS50835">
    <property type="entry name" value="IG_LIKE"/>
    <property type="match status" value="1"/>
</dbReference>
<dbReference type="InterPro" id="IPR007110">
    <property type="entry name" value="Ig-like_dom"/>
</dbReference>
<evidence type="ECO:0000259" key="3">
    <source>
        <dbReference type="PROSITE" id="PS50835"/>
    </source>
</evidence>
<evidence type="ECO:0000256" key="2">
    <source>
        <dbReference type="SAM" id="Phobius"/>
    </source>
</evidence>
<evidence type="ECO:0000313" key="4">
    <source>
        <dbReference type="EMBL" id="WAQ94883.1"/>
    </source>
</evidence>
<reference evidence="4" key="1">
    <citation type="submission" date="2022-11" db="EMBL/GenBank/DDBJ databases">
        <title>Centuries of genome instability and evolution in soft-shell clam transmissible cancer (bioRxiv).</title>
        <authorList>
            <person name="Hart S.F.M."/>
            <person name="Yonemitsu M.A."/>
            <person name="Giersch R.M."/>
            <person name="Beal B.F."/>
            <person name="Arriagada G."/>
            <person name="Davis B.W."/>
            <person name="Ostrander E.A."/>
            <person name="Goff S.P."/>
            <person name="Metzger M.J."/>
        </authorList>
    </citation>
    <scope>NUCLEOTIDE SEQUENCE</scope>
    <source>
        <strain evidence="4">MELC-2E11</strain>
        <tissue evidence="4">Siphon/mantle</tissue>
    </source>
</reference>
<feature type="domain" description="Ig-like" evidence="3">
    <location>
        <begin position="22"/>
        <end position="145"/>
    </location>
</feature>
<feature type="compositionally biased region" description="Basic and acidic residues" evidence="1">
    <location>
        <begin position="326"/>
        <end position="340"/>
    </location>
</feature>
<evidence type="ECO:0000256" key="1">
    <source>
        <dbReference type="SAM" id="MobiDB-lite"/>
    </source>
</evidence>
<evidence type="ECO:0000313" key="5">
    <source>
        <dbReference type="Proteomes" id="UP001164746"/>
    </source>
</evidence>